<evidence type="ECO:0000313" key="3">
    <source>
        <dbReference type="Proteomes" id="UP000000724"/>
    </source>
</evidence>
<proteinExistence type="predicted"/>
<dbReference type="VEuPathDB" id="FungiDB:PCH_Pc22g19460"/>
<protein>
    <submittedName>
        <fullName evidence="2">Uncharacterized protein</fullName>
    </submittedName>
</protein>
<dbReference type="STRING" id="500485.B6HW14"/>
<gene>
    <name evidence="2" type="ORF">Pc22g19460</name>
    <name evidence="2" type="ORF">PCH_Pc22g19460</name>
</gene>
<accession>B6HW14</accession>
<organism evidence="2 3">
    <name type="scientific">Penicillium rubens (strain ATCC 28089 / DSM 1075 / NRRL 1951 / Wisconsin 54-1255)</name>
    <name type="common">Penicillium chrysogenum</name>
    <dbReference type="NCBI Taxonomy" id="500485"/>
    <lineage>
        <taxon>Eukaryota</taxon>
        <taxon>Fungi</taxon>
        <taxon>Dikarya</taxon>
        <taxon>Ascomycota</taxon>
        <taxon>Pezizomycotina</taxon>
        <taxon>Eurotiomycetes</taxon>
        <taxon>Eurotiomycetidae</taxon>
        <taxon>Eurotiales</taxon>
        <taxon>Aspergillaceae</taxon>
        <taxon>Penicillium</taxon>
        <taxon>Penicillium chrysogenum species complex</taxon>
    </lineage>
</organism>
<sequence length="149" mass="16789">MARLPQNIHPAASSTELPTLRSTPVRRSITSYSMPCRSDPLLSSFGNTTDVANDETRDYHYQVKATLTNILNDDLVACRGYCWKTNKTCGNSEDIHSARVLLSDYLKCTSSTRINVHASLHFHQGKRSLVDCFSLWQTSHNVLLCLDRD</sequence>
<dbReference type="Proteomes" id="UP000000724">
    <property type="component" value="Contig Pc00c22"/>
</dbReference>
<dbReference type="HOGENOM" id="CLU_1750314_0_0_1"/>
<reference evidence="2 3" key="1">
    <citation type="journal article" date="2008" name="Nat. Biotechnol.">
        <title>Genome sequencing and analysis of the filamentous fungus Penicillium chrysogenum.</title>
        <authorList>
            <person name="van den Berg M.A."/>
            <person name="Albang R."/>
            <person name="Albermann K."/>
            <person name="Badger J.H."/>
            <person name="Daran J.-M."/>
            <person name="Driessen A.J.M."/>
            <person name="Garcia-Estrada C."/>
            <person name="Fedorova N.D."/>
            <person name="Harris D.M."/>
            <person name="Heijne W.H.M."/>
            <person name="Joardar V.S."/>
            <person name="Kiel J.A.K.W."/>
            <person name="Kovalchuk A."/>
            <person name="Martin J.F."/>
            <person name="Nierman W.C."/>
            <person name="Nijland J.G."/>
            <person name="Pronk J.T."/>
            <person name="Roubos J.A."/>
            <person name="van der Klei I.J."/>
            <person name="van Peij N.N.M.E."/>
            <person name="Veenhuis M."/>
            <person name="von Doehren H."/>
            <person name="Wagner C."/>
            <person name="Wortman J.R."/>
            <person name="Bovenberg R.A.L."/>
        </authorList>
    </citation>
    <scope>NUCLEOTIDE SEQUENCE [LARGE SCALE GENOMIC DNA]</scope>
    <source>
        <strain evidence="3">ATCC 28089 / DSM 1075 / NRRL 1951 / Wisconsin 54-1255</strain>
    </source>
</reference>
<name>B6HW14_PENRW</name>
<keyword evidence="3" id="KW-1185">Reference proteome</keyword>
<dbReference type="OrthoDB" id="4509729at2759"/>
<evidence type="ECO:0000256" key="1">
    <source>
        <dbReference type="SAM" id="MobiDB-lite"/>
    </source>
</evidence>
<feature type="region of interest" description="Disordered" evidence="1">
    <location>
        <begin position="1"/>
        <end position="20"/>
    </location>
</feature>
<evidence type="ECO:0000313" key="2">
    <source>
        <dbReference type="EMBL" id="CAP99234.1"/>
    </source>
</evidence>
<dbReference type="AlphaFoldDB" id="B6HW14"/>
<dbReference type="EMBL" id="AM920437">
    <property type="protein sequence ID" value="CAP99234.1"/>
    <property type="molecule type" value="Genomic_DNA"/>
</dbReference>